<dbReference type="EMBL" id="CAKOGP040002091">
    <property type="protein sequence ID" value="CAJ1961621.1"/>
    <property type="molecule type" value="Genomic_DNA"/>
</dbReference>
<sequence>MKTTIPLLSLATTLIPSGVAAFSSLQGCKISNAHRLPTEIGMAKKMKNKQAELLKKMELAKQQSAQEASDEKSANNKLSDEEIKEQNDRKRFEELLSTQPVAMTDLSADSYLTKDQEELDMDLRVSGRDLLFEGDPAPTEEFNCLIPTTSEQPIGEMGAKRLVPWTRDGRGSDFLVVVCDPRIKSNDLREITKAISMELPKNLLKETIVISADSPAENRRFLKKSNVANIDMFSDESKTWMKAYTALGAQKLYSTMYIVADGRIQRIARDLDPLDAVTTIRNADKSYQTRSL</sequence>
<gene>
    <name evidence="3" type="ORF">CYCCA115_LOCUS19288</name>
</gene>
<feature type="region of interest" description="Disordered" evidence="1">
    <location>
        <begin position="59"/>
        <end position="88"/>
    </location>
</feature>
<feature type="compositionally biased region" description="Basic and acidic residues" evidence="1">
    <location>
        <begin position="69"/>
        <end position="88"/>
    </location>
</feature>
<dbReference type="PROSITE" id="PS51257">
    <property type="entry name" value="PROKAR_LIPOPROTEIN"/>
    <property type="match status" value="1"/>
</dbReference>
<accession>A0AAD2G6Q5</accession>
<proteinExistence type="predicted"/>
<feature type="chain" id="PRO_5041998572" description="Alkyl hydroperoxide reductase subunit C/ Thiol specific antioxidant domain-containing protein" evidence="2">
    <location>
        <begin position="22"/>
        <end position="292"/>
    </location>
</feature>
<protein>
    <recommendedName>
        <fullName evidence="5">Alkyl hydroperoxide reductase subunit C/ Thiol specific antioxidant domain-containing protein</fullName>
    </recommendedName>
</protein>
<comment type="caution">
    <text evidence="3">The sequence shown here is derived from an EMBL/GenBank/DDBJ whole genome shotgun (WGS) entry which is preliminary data.</text>
</comment>
<organism evidence="3 4">
    <name type="scientific">Cylindrotheca closterium</name>
    <dbReference type="NCBI Taxonomy" id="2856"/>
    <lineage>
        <taxon>Eukaryota</taxon>
        <taxon>Sar</taxon>
        <taxon>Stramenopiles</taxon>
        <taxon>Ochrophyta</taxon>
        <taxon>Bacillariophyta</taxon>
        <taxon>Bacillariophyceae</taxon>
        <taxon>Bacillariophycidae</taxon>
        <taxon>Bacillariales</taxon>
        <taxon>Bacillariaceae</taxon>
        <taxon>Cylindrotheca</taxon>
    </lineage>
</organism>
<evidence type="ECO:0000313" key="4">
    <source>
        <dbReference type="Proteomes" id="UP001295423"/>
    </source>
</evidence>
<name>A0AAD2G6Q5_9STRA</name>
<keyword evidence="2" id="KW-0732">Signal</keyword>
<dbReference type="Gene3D" id="3.40.30.10">
    <property type="entry name" value="Glutaredoxin"/>
    <property type="match status" value="1"/>
</dbReference>
<reference evidence="3" key="1">
    <citation type="submission" date="2023-08" db="EMBL/GenBank/DDBJ databases">
        <authorList>
            <person name="Audoor S."/>
            <person name="Bilcke G."/>
        </authorList>
    </citation>
    <scope>NUCLEOTIDE SEQUENCE</scope>
</reference>
<keyword evidence="4" id="KW-1185">Reference proteome</keyword>
<dbReference type="SUPFAM" id="SSF52833">
    <property type="entry name" value="Thioredoxin-like"/>
    <property type="match status" value="1"/>
</dbReference>
<evidence type="ECO:0008006" key="5">
    <source>
        <dbReference type="Google" id="ProtNLM"/>
    </source>
</evidence>
<evidence type="ECO:0000256" key="2">
    <source>
        <dbReference type="SAM" id="SignalP"/>
    </source>
</evidence>
<dbReference type="Proteomes" id="UP001295423">
    <property type="component" value="Unassembled WGS sequence"/>
</dbReference>
<evidence type="ECO:0000313" key="3">
    <source>
        <dbReference type="EMBL" id="CAJ1961621.1"/>
    </source>
</evidence>
<dbReference type="InterPro" id="IPR036249">
    <property type="entry name" value="Thioredoxin-like_sf"/>
</dbReference>
<dbReference type="AlphaFoldDB" id="A0AAD2G6Q5"/>
<feature type="signal peptide" evidence="2">
    <location>
        <begin position="1"/>
        <end position="21"/>
    </location>
</feature>
<evidence type="ECO:0000256" key="1">
    <source>
        <dbReference type="SAM" id="MobiDB-lite"/>
    </source>
</evidence>